<protein>
    <submittedName>
        <fullName evidence="2">Uncharacterized protein</fullName>
    </submittedName>
</protein>
<sequence>MSTVHATLPLDCLMSAKRLSRDCRRRRSVSDMLKSSRGVLQRTAEPAPNSPERSASKAFNSGDRSWFHSQ</sequence>
<keyword evidence="3" id="KW-1185">Reference proteome</keyword>
<proteinExistence type="predicted"/>
<dbReference type="EMBL" id="CCYA01000221">
    <property type="protein sequence ID" value="CEH13523.1"/>
    <property type="molecule type" value="Genomic_DNA"/>
</dbReference>
<evidence type="ECO:0000313" key="2">
    <source>
        <dbReference type="EMBL" id="CEH13523.1"/>
    </source>
</evidence>
<accession>A0A0P1BCE8</accession>
<evidence type="ECO:0000313" key="3">
    <source>
        <dbReference type="Proteomes" id="UP000054845"/>
    </source>
</evidence>
<name>A0A0P1BCE8_9BASI</name>
<dbReference type="AlphaFoldDB" id="A0A0P1BCE8"/>
<evidence type="ECO:0000256" key="1">
    <source>
        <dbReference type="SAM" id="MobiDB-lite"/>
    </source>
</evidence>
<organism evidence="2 3">
    <name type="scientific">Ceraceosorus bombacis</name>
    <dbReference type="NCBI Taxonomy" id="401625"/>
    <lineage>
        <taxon>Eukaryota</taxon>
        <taxon>Fungi</taxon>
        <taxon>Dikarya</taxon>
        <taxon>Basidiomycota</taxon>
        <taxon>Ustilaginomycotina</taxon>
        <taxon>Exobasidiomycetes</taxon>
        <taxon>Ceraceosorales</taxon>
        <taxon>Ceraceosoraceae</taxon>
        <taxon>Ceraceosorus</taxon>
    </lineage>
</organism>
<feature type="region of interest" description="Disordered" evidence="1">
    <location>
        <begin position="23"/>
        <end position="70"/>
    </location>
</feature>
<reference evidence="3" key="1">
    <citation type="submission" date="2014-09" db="EMBL/GenBank/DDBJ databases">
        <authorList>
            <person name="Sharma Rahul"/>
            <person name="Thines Marco"/>
        </authorList>
    </citation>
    <scope>NUCLEOTIDE SEQUENCE [LARGE SCALE GENOMIC DNA]</scope>
</reference>
<dbReference type="Proteomes" id="UP000054845">
    <property type="component" value="Unassembled WGS sequence"/>
</dbReference>
<feature type="compositionally biased region" description="Polar residues" evidence="1">
    <location>
        <begin position="51"/>
        <end position="70"/>
    </location>
</feature>